<feature type="compositionally biased region" description="Low complexity" evidence="1">
    <location>
        <begin position="4167"/>
        <end position="4181"/>
    </location>
</feature>
<dbReference type="InterPro" id="IPR007842">
    <property type="entry name" value="HEPN_dom"/>
</dbReference>
<proteinExistence type="predicted"/>
<dbReference type="Proteomes" id="UP001159405">
    <property type="component" value="Unassembled WGS sequence"/>
</dbReference>
<dbReference type="InterPro" id="IPR001623">
    <property type="entry name" value="DnaJ_domain"/>
</dbReference>
<protein>
    <recommendedName>
        <fullName evidence="2">HEPN domain-containing protein</fullName>
    </recommendedName>
</protein>
<dbReference type="InterPro" id="IPR052972">
    <property type="entry name" value="Sacsin_chaperone_reg"/>
</dbReference>
<feature type="domain" description="HEPN" evidence="2">
    <location>
        <begin position="4318"/>
        <end position="4434"/>
    </location>
</feature>
<evidence type="ECO:0000313" key="3">
    <source>
        <dbReference type="EMBL" id="CAH3122141.1"/>
    </source>
</evidence>
<dbReference type="InterPro" id="IPR058210">
    <property type="entry name" value="SACS/Nov_dom"/>
</dbReference>
<sequence>MMQLQKAGTLKIKIQQGTRLAAVWFFTAESQQCFNGSNIFFGFLLCRKGKSYGQKRPPLTHILRSILERYPDGGQILKEIIQNADDAGATKVSFLLDSRPNFFGKNSLYEPSLAKFQGPALYAQNNALFEEEDWENLERLMRSSKKDDPLKVGRFGIGFNSVYHMTDLPSIVSGDTIAFLDPHETHFGKAETGQQFSLEDQLLQDYRDQFKPYEDVLDCKISRQYYSGTLFRFPLRNEPSDLSTKNYTAEKVRKLFHALEKEASVILLFLKNIEEIALFETDQSNTTRQVFIVKLSDRCRQEIRQKKKSLLKQIKLLSGRSVSNTNISLTLEIEEYSAKGMVRNHKWLVYHQIDARDSNLQRLSSELGLLPWVGFATPLVASQRQALSSNGGRLFCFLPLPPDADSKTGFPVHVHGYFGLTDNRRGLKWPGLDCQNDPTAEWNVRLLERVGSQAYAFLLVELVEKQMNEPCDMSIKADLFYQSWPNLRYVENHWKGMLKPMFSILREKTVLWSLSGKWVRPQDAYLDRINSSPEIRQVVLETFTQAHESVVTVPHHVLEVIDNMKWTTLSITPSFMRSLLKKKQKGSWNITSVPKTKKLKLLEYVLQDDNLMDIQGIPLLPLANGSFDEFRSLEYNRDSRAAVYVSTARHPRSLFYNMDSKFLEDTVQCPALDKLSRAAFDVRKTQKTLPMQLVKMNQTIALSLLRQVLPREWFQAEHFACWYPGQNGHPPESWLPSVWRWIQSDFPNDLSPLEGFPLIPQTNSGCRTIVKLKSSSLAIKKSDQNLHLPQQIVSLLKKVGCVVIENLPPFVNHVSMHKYIASAVPTGVLNVLHALGQQTCVMRISASCSAEEKRALREYLSSTFLSSDQKNLLQHLPIFDGADRRSFLATKEGFQVRTVAPFNFELPHSLPLPNASNIIIPGDYQSHSLLQHLGIQGMTPTVFLSSVVFSGIKNGFYSQQQISTLMSWVLRQYNLMQDLSFRASLQQLPFVLTQSKRLVTPCEVLDPRQPVLRQLFEGESDRFPHEDFVKDDILQILQQLGMRSFPNEMDILHVAKTVQNFADDVASRKALALLNFLDQNSSMLKSEWVVQGLKNERWIQQKKDPPPSYPRSMPWFVGKARFYKPSEVRSQSKAYLFGVSFPLATKLCSNALEVAFGWRQFPTVQQLLQQLRSACSGPIKSMNGSERYNFQAMLTEIYQEASKNADLVISMIKNDPSFPAWIWHGHGFTLPSDVAFVRSCNIDFKPYLFEVPQDFHTFRPFLQRCGVRETFAISDLLRVLAVVKEKHDRSSVRVDDVADDQKLSCDILQWIVRDGKPLDSELRQNLLVPIMTWDNTLKLLPCRDCTFCDATWLKKGGSEIPIISQFPMIHDTISTRVAQLLGVPPISTRVTCAEALGIEQTGPHEPVTTRLHNILDEYKEGVGVFRELVQNADDAGASEVQFVLDWRSHPTKRLLAAGMADCQGPALLVYNDAVFTDDDLKNISKLAGATKKEDLEKIGRFGLGFSSVYHFTDVPSFVTRNYVVFFDPHTSHLQRHIENPSKPGIKLDLEVNPANLMYFPDQFAPFDGLFGCETNLSSIRSNFYFEGTLFRFAFRTKKGEISDKIYSKEEIQRLVRSFEESSSSLLLFAQNVKKVTFLEIKKNSSSPTSQQVLYEICKETVDLHQGEKTCRNVPTFLQSCATWTRQTTGQNSSLIKTPPSPKQSELVTIFSKATSDKGTKREETCTWLVTSCLGTGHSFQLATSEEGRKQGLLSASGIAGRISIKSDKLKTSFSILEPVCGEVFCFLPLSIPSGLPVHVNGYFAVTSNRRGIWESTTAEGESSQPLEVRWNRRLMEDAVSEAYINFLEDIILMQRKGTIPLCESFALWPNPEALQSSVWTTLVKSVYQRISSSGLPLVHLEGKWLPVKQCIYQDAKLQKLCNSETILAMFGYKVVQLPFFAKKGFKLAGCEQIIEERTMSQEKFLKEVFFPNISRIPDNLRNPIVCHMIDQCLLGHSRIQSDPLRSLYTSLLSNNRCIPCGLCAKDLAFPKELVNPSGAAAVLFTSDDKRFPVGTCYQSKERLLMLQNLGMVNDVLDWSTLLERAKTVPLLWKGKTEQDARTRVSCLVNYINANFTKLELPSKPVETELRGIRMFPVLKKPANYPMQWKGSNDGNVLLPADEMYGEEFKFVVGSLRAILDESESHGCGQLSKEARDLFGFSCRKPTVQEALAQLNRAIEITTEGSTAAHCLEEVSHRIYGYLQELLSKPEGEIIVQELGNKPWILIQGKFLSPSQLAFTWRGNGEPYLFEVSQTLAENYGRLLRETGVRDCFGPSDIVSTLYKLSEAKHGTPLSSAEFRVTRSLIEELLEAPHSVLKMENGNIPLPDHNLALHPAKELAINDAPWVTSMGNTAYVHEYVPIEFAYKLGAIDIRSKKLAKISRPIGKPFGQREELTDRLKGILKSYPCDVGILKELVQNADDAGATEIHFIYDPRNHPTDQLLSDNWKELQGPALCVYNNRPFSEKDLDGIQRLGIGSKSEDPTKTGQYGIGFNAVYHLTDCPSFISNGDTLCILDPHCRYAPRATKENPGLLIGPIRQEERSDYRDVFPCYLEDHFDLTSATMFRFPLRNKEMSVKSSISTERVTHDHMTTFMNLFTVEAKEILLFLNHLQKITLSKIEEGQLRAIYSVSVQLTEEDTSKRTMLSEHIKKSKSSKTKDIEWLGITYPLKVEDTIREEKWIIHQSVGLTTNDLDDNVPDGRPYGLLPRGGIAAKVSEKSKFSSSSFTRRMETKHKAFCFLPLPLNTGLPVHVNGHFYLDSARRNLWCDENEEGFGSTWNRFLMTKVLAQAYVSLMLVARDFLPGMKMDEAGCFSKEYYVHEGMRWYHQLFPHFDLVSSQWTILAESVFRKISSQDERLVPMLKKEPYQISPDCQPDSQMSSENSGKDVTRCYWLTLSQGFFNTITIATKSDVKFFEMLVQMGFKLLYSSERLFNDFRKAGVKVRQILPESVLQFLKENPANVGKLPCHVSKTKLESVVGVLSLLTYCMKAPKFAEEMFGLPLLLTEDSVLRCFQEDEAVFLSLFADLVPNESFLFIHHTLAKTLLRIEEEIITADQRVLKQFDLSALASLLPSNESASWCQTDDIVTWDISKGPSEKWLRRLWEFIIKAHKKNPTAFSLDPLSKWPVLPTKSGKLAPPSKGKVILDLTNPETWSSGQEHVVRLLLTLNCQEVDDKLISSSDMQDVSPILKQHLSQPNSSEDILSVLGHVMKETDISGKLSDDDMISILQFLQEDVTSLKRSLHLSTLKRLPFFKTFHGIFVTLENVSSIYVVPTGLPKKESDVWMTGNNCLFLAPEPRLNRLYQELLGAGEKTHTDCYINFIFPKFPELEQETRMLHLNYVRRFLLQSFLNESQRPRIIHSLQSLAFIPDASGIPRTASHFYDPGVKVFAVMLGPNSKPPQPFDEHSGWLALLREIGLKQEVSKDLFLTFANEVATQGGHTNKSSRPALEKKSKALVKHLLREESLHDEMFLCNLSTIKFVASQKASDELVILHKQYLVDSGNIEQLPPFAHFKNSTPQAFERLVWTTACLLPSWAVPDNTSLKLSKLQVCQKPTLDQVMDNVVNLSRNLAKREDRDQPEPRRRLLSQVMVEVYTFLTKSSNCGAKDSSESHTPACVTITKRLYCSPCILVEGGRVFVRCDQLAYDLDEELPPYLYRVPREYGAFEHLFKRLGAMEKATPVQFAKLLNRLKESCGEEKMHANEMTIAKHAVCRLFSTLWAWQEKHKEEKRCPDNPLSAIKRLYLPNEQQKLQSSTDLVLFDCPRYRGRVRECKYQFLDCLTKYNLNFATPAQLVDLLPIDLQTTSLASLVREQLQPDCKDKKCRADVEQKCQATNLLRQVVFSPQLVDGVLRILKYQFQKAKLDEKVRNKVCSFQKELGMSCMEVLSTELIEIESNTPIPKSQRSKHIQCFVGEENGTKHIFIKHGADPSNVRRVLCKEINQLTGCYISEESWLHLAAILDCKTPDDIPSTLDNADVAEDVEGSATQQLEPDLGSVVPEELHYLLVQFDDFYFRTGEFVAFEREDSTDEEPKYIYARIIHLLKTSHPVKPRKDRTKRKQKGENNYLSRYLIDIGQERKEVDVLNLYKIKRPPKQNLDEEDKMQNEPVSESMELVPYSGNSEQSKKSKAQPSASSQGAAESSKPTTLEDAFKEVRKALKEIWKLPEDKRKKALRRLYLRWHPDKNMDMQDIANEVMKFIHNEVDRLNKGGSGSHEDDFAGARPDFSDFFRNCNQRARRERSSWENFRRSNPGFSGFAYSSSSRRRYTGRDPTLSRIWMSQSREDLRSVKHLLTARDPLYYLVCFQCHQVAEKALKAALYALSGVAESQLSSHDLVKLAYDLSLLPGAPDVTPQVAKLSSYYDTTRYPNKYRPARAPAEVFTDSQQAQEAFRVATDVLDTLARC</sequence>
<dbReference type="Pfam" id="PF25794">
    <property type="entry name" value="SACS"/>
    <property type="match status" value="3"/>
</dbReference>
<dbReference type="Gene3D" id="1.20.120.330">
    <property type="entry name" value="Nucleotidyltransferases domain 2"/>
    <property type="match status" value="1"/>
</dbReference>
<dbReference type="Pfam" id="PF05168">
    <property type="entry name" value="HEPN"/>
    <property type="match status" value="1"/>
</dbReference>
<dbReference type="InterPro" id="IPR036869">
    <property type="entry name" value="J_dom_sf"/>
</dbReference>
<evidence type="ECO:0000256" key="1">
    <source>
        <dbReference type="SAM" id="MobiDB-lite"/>
    </source>
</evidence>
<dbReference type="InterPro" id="IPR036890">
    <property type="entry name" value="HATPase_C_sf"/>
</dbReference>
<comment type="caution">
    <text evidence="3">The sequence shown here is derived from an EMBL/GenBank/DDBJ whole genome shotgun (WGS) entry which is preliminary data.</text>
</comment>
<dbReference type="SUPFAM" id="SSF55874">
    <property type="entry name" value="ATPase domain of HSP90 chaperone/DNA topoisomerase II/histidine kinase"/>
    <property type="match status" value="3"/>
</dbReference>
<dbReference type="SUPFAM" id="SSF46565">
    <property type="entry name" value="Chaperone J-domain"/>
    <property type="match status" value="1"/>
</dbReference>
<dbReference type="Gene3D" id="1.10.287.110">
    <property type="entry name" value="DnaJ domain"/>
    <property type="match status" value="1"/>
</dbReference>
<dbReference type="CDD" id="cd06257">
    <property type="entry name" value="DnaJ"/>
    <property type="match status" value="1"/>
</dbReference>
<dbReference type="SMART" id="SM00748">
    <property type="entry name" value="HEPN"/>
    <property type="match status" value="1"/>
</dbReference>
<dbReference type="EMBL" id="CALNXK010000037">
    <property type="protein sequence ID" value="CAH3122141.1"/>
    <property type="molecule type" value="Genomic_DNA"/>
</dbReference>
<dbReference type="SUPFAM" id="SSF81593">
    <property type="entry name" value="Nucleotidyltransferase substrate binding subunit/domain"/>
    <property type="match status" value="1"/>
</dbReference>
<dbReference type="PANTHER" id="PTHR15600">
    <property type="entry name" value="SACSIN"/>
    <property type="match status" value="1"/>
</dbReference>
<keyword evidence="4" id="KW-1185">Reference proteome</keyword>
<feature type="region of interest" description="Disordered" evidence="1">
    <location>
        <begin position="4133"/>
        <end position="4185"/>
    </location>
</feature>
<name>A0ABN8NYD9_9CNID</name>
<dbReference type="PROSITE" id="PS50910">
    <property type="entry name" value="HEPN"/>
    <property type="match status" value="1"/>
</dbReference>
<evidence type="ECO:0000259" key="2">
    <source>
        <dbReference type="PROSITE" id="PS50910"/>
    </source>
</evidence>
<dbReference type="Gene3D" id="3.30.565.10">
    <property type="entry name" value="Histidine kinase-like ATPase, C-terminal domain"/>
    <property type="match status" value="1"/>
</dbReference>
<gene>
    <name evidence="3" type="ORF">PLOB_00029360</name>
</gene>
<evidence type="ECO:0000313" key="4">
    <source>
        <dbReference type="Proteomes" id="UP001159405"/>
    </source>
</evidence>
<organism evidence="3 4">
    <name type="scientific">Porites lobata</name>
    <dbReference type="NCBI Taxonomy" id="104759"/>
    <lineage>
        <taxon>Eukaryota</taxon>
        <taxon>Metazoa</taxon>
        <taxon>Cnidaria</taxon>
        <taxon>Anthozoa</taxon>
        <taxon>Hexacorallia</taxon>
        <taxon>Scleractinia</taxon>
        <taxon>Fungiina</taxon>
        <taxon>Poritidae</taxon>
        <taxon>Porites</taxon>
    </lineage>
</organism>
<dbReference type="PANTHER" id="PTHR15600:SF42">
    <property type="entry name" value="SACSIN"/>
    <property type="match status" value="1"/>
</dbReference>
<accession>A0ABN8NYD9</accession>
<reference evidence="3 4" key="1">
    <citation type="submission" date="2022-05" db="EMBL/GenBank/DDBJ databases">
        <authorList>
            <consortium name="Genoscope - CEA"/>
            <person name="William W."/>
        </authorList>
    </citation>
    <scope>NUCLEOTIDE SEQUENCE [LARGE SCALE GENOMIC DNA]</scope>
</reference>
<dbReference type="NCBIfam" id="NF047352">
    <property type="entry name" value="P_loop_sacsin"/>
    <property type="match status" value="3"/>
</dbReference>